<dbReference type="SUPFAM" id="SSF52821">
    <property type="entry name" value="Rhodanese/Cell cycle control phosphatase"/>
    <property type="match status" value="1"/>
</dbReference>
<organism evidence="2 3">
    <name type="scientific">Lachancea fermentati</name>
    <name type="common">Zygosaccharomyces fermentati</name>
    <dbReference type="NCBI Taxonomy" id="4955"/>
    <lineage>
        <taxon>Eukaryota</taxon>
        <taxon>Fungi</taxon>
        <taxon>Dikarya</taxon>
        <taxon>Ascomycota</taxon>
        <taxon>Saccharomycotina</taxon>
        <taxon>Saccharomycetes</taxon>
        <taxon>Saccharomycetales</taxon>
        <taxon>Saccharomycetaceae</taxon>
        <taxon>Lachancea</taxon>
    </lineage>
</organism>
<accession>A0A1G4MD85</accession>
<name>A0A1G4MD85_LACFM</name>
<gene>
    <name evidence="2" type="ORF">LAFE_0E06436G</name>
</gene>
<proteinExistence type="predicted"/>
<dbReference type="PANTHER" id="PTHR44086">
    <property type="entry name" value="THIOSULFATE SULFURTRANSFERASE RDL2, MITOCHONDRIAL-RELATED"/>
    <property type="match status" value="1"/>
</dbReference>
<dbReference type="GO" id="GO:0005739">
    <property type="term" value="C:mitochondrion"/>
    <property type="evidence" value="ECO:0007669"/>
    <property type="project" value="TreeGrafter"/>
</dbReference>
<dbReference type="Proteomes" id="UP000190831">
    <property type="component" value="Chromosome E"/>
</dbReference>
<dbReference type="CDD" id="cd01519">
    <property type="entry name" value="RHOD_HSP67B2"/>
    <property type="match status" value="1"/>
</dbReference>
<sequence>MLKSAFNASRLAGVSTRMLSTKVPKIYHFEDVKSLIQKPNPSKILVDVREPNEVKQHALPTAINLPLKTAPGALSLKPEEFEDVFHFKKPSTDKELIFFCAAGVRAKAAEELARSYGYENTGIYPGSMNEWLEKSGNKS</sequence>
<dbReference type="OrthoDB" id="566238at2759"/>
<keyword evidence="3" id="KW-1185">Reference proteome</keyword>
<dbReference type="Gene3D" id="3.40.250.10">
    <property type="entry name" value="Rhodanese-like domain"/>
    <property type="match status" value="1"/>
</dbReference>
<dbReference type="GO" id="GO:0004792">
    <property type="term" value="F:thiosulfate-cyanide sulfurtransferase activity"/>
    <property type="evidence" value="ECO:0007669"/>
    <property type="project" value="TreeGrafter"/>
</dbReference>
<dbReference type="AlphaFoldDB" id="A0A1G4MD85"/>
<dbReference type="PROSITE" id="PS50206">
    <property type="entry name" value="RHODANESE_3"/>
    <property type="match status" value="1"/>
</dbReference>
<dbReference type="OMA" id="YEGSWTD"/>
<dbReference type="InterPro" id="IPR001763">
    <property type="entry name" value="Rhodanese-like_dom"/>
</dbReference>
<dbReference type="InterPro" id="IPR036873">
    <property type="entry name" value="Rhodanese-like_dom_sf"/>
</dbReference>
<dbReference type="PANTHER" id="PTHR44086:SF10">
    <property type="entry name" value="THIOSULFATE SULFURTRANSFERASE_RHODANESE-LIKE DOMAIN-CONTAINING PROTEIN 3"/>
    <property type="match status" value="1"/>
</dbReference>
<reference evidence="3" key="1">
    <citation type="submission" date="2016-03" db="EMBL/GenBank/DDBJ databases">
        <authorList>
            <person name="Devillers H."/>
        </authorList>
    </citation>
    <scope>NUCLEOTIDE SEQUENCE [LARGE SCALE GENOMIC DNA]</scope>
</reference>
<evidence type="ECO:0000259" key="1">
    <source>
        <dbReference type="PROSITE" id="PS50206"/>
    </source>
</evidence>
<dbReference type="Pfam" id="PF00581">
    <property type="entry name" value="Rhodanese"/>
    <property type="match status" value="1"/>
</dbReference>
<protein>
    <submittedName>
        <fullName evidence="2">LAFE_0E06436g1_1</fullName>
    </submittedName>
</protein>
<dbReference type="SMART" id="SM00450">
    <property type="entry name" value="RHOD"/>
    <property type="match status" value="1"/>
</dbReference>
<dbReference type="STRING" id="4955.A0A1G4MD85"/>
<evidence type="ECO:0000313" key="3">
    <source>
        <dbReference type="Proteomes" id="UP000190831"/>
    </source>
</evidence>
<dbReference type="EMBL" id="LT598488">
    <property type="protein sequence ID" value="SCW01750.1"/>
    <property type="molecule type" value="Genomic_DNA"/>
</dbReference>
<feature type="domain" description="Rhodanese" evidence="1">
    <location>
        <begin position="39"/>
        <end position="136"/>
    </location>
</feature>
<evidence type="ECO:0000313" key="2">
    <source>
        <dbReference type="EMBL" id="SCW01750.1"/>
    </source>
</evidence>